<protein>
    <submittedName>
        <fullName evidence="1">Uncharacterized protein</fullName>
    </submittedName>
</protein>
<name>A0ACC1M5U7_9FUNG</name>
<evidence type="ECO:0000313" key="2">
    <source>
        <dbReference type="Proteomes" id="UP001139981"/>
    </source>
</evidence>
<dbReference type="EMBL" id="JANBVB010000258">
    <property type="protein sequence ID" value="KAJ2895769.1"/>
    <property type="molecule type" value="Genomic_DNA"/>
</dbReference>
<dbReference type="Proteomes" id="UP001139981">
    <property type="component" value="Unassembled WGS sequence"/>
</dbReference>
<comment type="caution">
    <text evidence="1">The sequence shown here is derived from an EMBL/GenBank/DDBJ whole genome shotgun (WGS) entry which is preliminary data.</text>
</comment>
<accession>A0ACC1M5U7</accession>
<keyword evidence="2" id="KW-1185">Reference proteome</keyword>
<evidence type="ECO:0000313" key="1">
    <source>
        <dbReference type="EMBL" id="KAJ2895769.1"/>
    </source>
</evidence>
<sequence>MSDAEVDEEVAGSEAEEDEVFFGPLTVTELQGMKRNVVSSIHTPTPNPAAVHVVGVQALCRGYLARQEYRKRRDDMRFLAVKGEFSVERRRRWVAVSRPSPPLPPVPPADDQPPPTPPTVAQSRRGFRSWFQRSSSSHLSTDMQQQKVTIIGKQRGEEGETRVLDFSTSTSTSTPSSGRARRYL</sequence>
<reference evidence="1" key="1">
    <citation type="submission" date="2022-07" db="EMBL/GenBank/DDBJ databases">
        <title>Phylogenomic reconstructions and comparative analyses of Kickxellomycotina fungi.</title>
        <authorList>
            <person name="Reynolds N.K."/>
            <person name="Stajich J.E."/>
            <person name="Barry K."/>
            <person name="Grigoriev I.V."/>
            <person name="Crous P."/>
            <person name="Smith M.E."/>
        </authorList>
    </citation>
    <scope>NUCLEOTIDE SEQUENCE</scope>
    <source>
        <strain evidence="1">CBS 190363</strain>
    </source>
</reference>
<organism evidence="1 2">
    <name type="scientific">Coemansia aciculifera</name>
    <dbReference type="NCBI Taxonomy" id="417176"/>
    <lineage>
        <taxon>Eukaryota</taxon>
        <taxon>Fungi</taxon>
        <taxon>Fungi incertae sedis</taxon>
        <taxon>Zoopagomycota</taxon>
        <taxon>Kickxellomycotina</taxon>
        <taxon>Kickxellomycetes</taxon>
        <taxon>Kickxellales</taxon>
        <taxon>Kickxellaceae</taxon>
        <taxon>Coemansia</taxon>
    </lineage>
</organism>
<gene>
    <name evidence="1" type="ORF">IWW38_002211</name>
</gene>
<feature type="non-terminal residue" evidence="1">
    <location>
        <position position="184"/>
    </location>
</feature>
<proteinExistence type="predicted"/>